<dbReference type="AlphaFoldDB" id="A0A6G5A240"/>
<proteinExistence type="predicted"/>
<dbReference type="EMBL" id="GIKN01002365">
    <property type="protein sequence ID" value="NIE44638.1"/>
    <property type="molecule type" value="Transcribed_RNA"/>
</dbReference>
<sequence length="110" mass="12242">MLHFLLAWTSVVTSGPLHSIHDWQRAKSSIFGSHTYSSLASNALGGRQFSFPVSLIIVTITQVAFFSPLFSQSSFCKWLFQWTVEYVFKTLCTSDIPCHCGRSVTSTLGC</sequence>
<evidence type="ECO:0000313" key="1">
    <source>
        <dbReference type="EMBL" id="NIE44638.1"/>
    </source>
</evidence>
<organism evidence="1">
    <name type="scientific">Rhipicephalus microplus</name>
    <name type="common">Cattle tick</name>
    <name type="synonym">Boophilus microplus</name>
    <dbReference type="NCBI Taxonomy" id="6941"/>
    <lineage>
        <taxon>Eukaryota</taxon>
        <taxon>Metazoa</taxon>
        <taxon>Ecdysozoa</taxon>
        <taxon>Arthropoda</taxon>
        <taxon>Chelicerata</taxon>
        <taxon>Arachnida</taxon>
        <taxon>Acari</taxon>
        <taxon>Parasitiformes</taxon>
        <taxon>Ixodida</taxon>
        <taxon>Ixodoidea</taxon>
        <taxon>Ixodidae</taxon>
        <taxon>Rhipicephalinae</taxon>
        <taxon>Rhipicephalus</taxon>
        <taxon>Boophilus</taxon>
    </lineage>
</organism>
<protein>
    <submittedName>
        <fullName evidence="1">Uncharacterized protein</fullName>
    </submittedName>
</protein>
<name>A0A6G5A240_RHIMP</name>
<accession>A0A6G5A240</accession>
<reference evidence="1" key="1">
    <citation type="submission" date="2020-03" db="EMBL/GenBank/DDBJ databases">
        <title>A transcriptome and proteome of the tick Rhipicephalus microplus shaped by the genetic composition of its hosts and developmental stage.</title>
        <authorList>
            <person name="Garcia G.R."/>
            <person name="Ribeiro J.M.C."/>
            <person name="Maruyama S.R."/>
            <person name="Gardinasse L.G."/>
            <person name="Nelson K."/>
            <person name="Ferreira B.R."/>
            <person name="Andrade T.G."/>
            <person name="Santos I.K.F.M."/>
        </authorList>
    </citation>
    <scope>NUCLEOTIDE SEQUENCE</scope>
    <source>
        <strain evidence="1">NSGR</strain>
        <tissue evidence="1">Salivary glands</tissue>
    </source>
</reference>